<proteinExistence type="predicted"/>
<feature type="region of interest" description="Disordered" evidence="1">
    <location>
        <begin position="1"/>
        <end position="36"/>
    </location>
</feature>
<feature type="region of interest" description="Disordered" evidence="1">
    <location>
        <begin position="139"/>
        <end position="276"/>
    </location>
</feature>
<evidence type="ECO:0000256" key="1">
    <source>
        <dbReference type="SAM" id="MobiDB-lite"/>
    </source>
</evidence>
<keyword evidence="3" id="KW-1185">Reference proteome</keyword>
<gene>
    <name evidence="2" type="ORF">HNAJ_LOCUS3796</name>
</gene>
<dbReference type="EMBL" id="UZAE01002355">
    <property type="protein sequence ID" value="VDN99655.1"/>
    <property type="molecule type" value="Genomic_DNA"/>
</dbReference>
<feature type="compositionally biased region" description="Basic and acidic residues" evidence="1">
    <location>
        <begin position="648"/>
        <end position="657"/>
    </location>
</feature>
<reference evidence="4" key="1">
    <citation type="submission" date="2017-02" db="UniProtKB">
        <authorList>
            <consortium name="WormBaseParasite"/>
        </authorList>
    </citation>
    <scope>IDENTIFICATION</scope>
</reference>
<dbReference type="AlphaFoldDB" id="A0A0R3T9Q9"/>
<protein>
    <submittedName>
        <fullName evidence="4">SH3 domain-containing protein</fullName>
    </submittedName>
</protein>
<feature type="compositionally biased region" description="Low complexity" evidence="1">
    <location>
        <begin position="509"/>
        <end position="519"/>
    </location>
</feature>
<feature type="compositionally biased region" description="Low complexity" evidence="1">
    <location>
        <begin position="180"/>
        <end position="199"/>
    </location>
</feature>
<name>A0A0R3T9Q9_RODNA</name>
<feature type="compositionally biased region" description="Basic residues" evidence="1">
    <location>
        <begin position="169"/>
        <end position="179"/>
    </location>
</feature>
<dbReference type="WBParaSite" id="HNAJ_0000379801-mRNA-1">
    <property type="protein sequence ID" value="HNAJ_0000379801-mRNA-1"/>
    <property type="gene ID" value="HNAJ_0000379801"/>
</dbReference>
<feature type="compositionally biased region" description="Low complexity" evidence="1">
    <location>
        <begin position="480"/>
        <end position="495"/>
    </location>
</feature>
<evidence type="ECO:0000313" key="3">
    <source>
        <dbReference type="Proteomes" id="UP000278807"/>
    </source>
</evidence>
<feature type="region of interest" description="Disordered" evidence="1">
    <location>
        <begin position="92"/>
        <end position="117"/>
    </location>
</feature>
<feature type="compositionally biased region" description="Polar residues" evidence="1">
    <location>
        <begin position="681"/>
        <end position="695"/>
    </location>
</feature>
<feature type="compositionally biased region" description="Basic residues" evidence="1">
    <location>
        <begin position="200"/>
        <end position="214"/>
    </location>
</feature>
<feature type="compositionally biased region" description="Acidic residues" evidence="1">
    <location>
        <begin position="141"/>
        <end position="157"/>
    </location>
</feature>
<feature type="compositionally biased region" description="Basic and acidic residues" evidence="1">
    <location>
        <begin position="158"/>
        <end position="168"/>
    </location>
</feature>
<feature type="region of interest" description="Disordered" evidence="1">
    <location>
        <begin position="461"/>
        <end position="529"/>
    </location>
</feature>
<sequence>MLQALTKKSKSKSRNHSETNQNSRWEALSPVEAKSITPDFRSQRKFRCRKDSSLRVINEGDKFGGSIRTRSTSSRRSCSAMVTFESIKPTQIWQASASPSPPPSTVTSRLQTKPKHPMESLALSMISQSSVENQWLSLSTGDEDDLSDSSDEDDEETEGKRTDSDRGKRASTSKSRRIRSSNSSSDSSSSFEISRSSTKSTRHRRKRQTSRRHLRDNADYSSSSSSASSDSSSSSSSEDENEFGIFWKPKSGGSIRSTSSVQSTPQLKRPPQHPIQQQVLLPSVGTPQIIPRYSTTHVYKRPQTLNLANSTCPRPISSRSSSKEAHILHTTAKAVEDYFPTMEWIEKYKVISVRRGDLLRIIPYPGTCGDKSSSSTSWYLAQKWCTDHGSGTGPIGFVPKTVCSFICLDSAPRISHISPRHNRSQEYAMKMSDAGIFMPSAPSDIIPANVTGQITVAPTICDTASEPTPSRGLYPSPQLSLHTPSTTATKTSFTSIPAVYEIEDRDSGRGPSSGSEWSSGKGGSLSGATDINLDEKEQHHSASQQPSASSHISSSFKWFPNEMGFHRRSSLDQQSGSTFTCPLPPPPMALLSHVCADPMMNKKPASTLNAMSVSDTEAVGPMCSPTGAKNRLYVRSTKPIAVESGIDMDNRIKKSEDSSDDPPISDTHPHGHEDEEGGTSGSPQSAVVVVPSNSDPAHWEPYKTMIQVGQNKLEKFTLV</sequence>
<reference evidence="2 3" key="2">
    <citation type="submission" date="2018-11" db="EMBL/GenBank/DDBJ databases">
        <authorList>
            <consortium name="Pathogen Informatics"/>
        </authorList>
    </citation>
    <scope>NUCLEOTIDE SEQUENCE [LARGE SCALE GENOMIC DNA]</scope>
</reference>
<feature type="compositionally biased region" description="Low complexity" evidence="1">
    <location>
        <begin position="221"/>
        <end position="236"/>
    </location>
</feature>
<evidence type="ECO:0000313" key="4">
    <source>
        <dbReference type="WBParaSite" id="HNAJ_0000379801-mRNA-1"/>
    </source>
</evidence>
<feature type="compositionally biased region" description="Polar residues" evidence="1">
    <location>
        <begin position="254"/>
        <end position="266"/>
    </location>
</feature>
<feature type="region of interest" description="Disordered" evidence="1">
    <location>
        <begin position="644"/>
        <end position="701"/>
    </location>
</feature>
<accession>A0A0R3T9Q9</accession>
<dbReference type="OrthoDB" id="6256217at2759"/>
<dbReference type="Proteomes" id="UP000278807">
    <property type="component" value="Unassembled WGS sequence"/>
</dbReference>
<organism evidence="4">
    <name type="scientific">Rodentolepis nana</name>
    <name type="common">Dwarf tapeworm</name>
    <name type="synonym">Hymenolepis nana</name>
    <dbReference type="NCBI Taxonomy" id="102285"/>
    <lineage>
        <taxon>Eukaryota</taxon>
        <taxon>Metazoa</taxon>
        <taxon>Spiralia</taxon>
        <taxon>Lophotrochozoa</taxon>
        <taxon>Platyhelminthes</taxon>
        <taxon>Cestoda</taxon>
        <taxon>Eucestoda</taxon>
        <taxon>Cyclophyllidea</taxon>
        <taxon>Hymenolepididae</taxon>
        <taxon>Rodentolepis</taxon>
    </lineage>
</organism>
<evidence type="ECO:0000313" key="2">
    <source>
        <dbReference type="EMBL" id="VDN99655.1"/>
    </source>
</evidence>